<evidence type="ECO:0000256" key="2">
    <source>
        <dbReference type="SAM" id="Coils"/>
    </source>
</evidence>
<keyword evidence="5" id="KW-1185">Reference proteome</keyword>
<dbReference type="GO" id="GO:0003700">
    <property type="term" value="F:DNA-binding transcription factor activity"/>
    <property type="evidence" value="ECO:0007669"/>
    <property type="project" value="InterPro"/>
</dbReference>
<dbReference type="InterPro" id="IPR047057">
    <property type="entry name" value="MerR_fam"/>
</dbReference>
<dbReference type="InterPro" id="IPR000551">
    <property type="entry name" value="MerR-type_HTH_dom"/>
</dbReference>
<reference evidence="4 5" key="1">
    <citation type="submission" date="2015-08" db="EMBL/GenBank/DDBJ databases">
        <title>Investigation of the bacterial diversity of lava forest soil.</title>
        <authorList>
            <person name="Lee J.S."/>
        </authorList>
    </citation>
    <scope>NUCLEOTIDE SEQUENCE [LARGE SCALE GENOMIC DNA]</scope>
    <source>
        <strain evidence="4 5">GJW-30</strain>
    </source>
</reference>
<name>A0A0S3PVG9_9BRAD</name>
<evidence type="ECO:0000313" key="5">
    <source>
        <dbReference type="Proteomes" id="UP000236884"/>
    </source>
</evidence>
<dbReference type="Proteomes" id="UP000236884">
    <property type="component" value="Chromosome"/>
</dbReference>
<dbReference type="Pfam" id="PF13411">
    <property type="entry name" value="MerR_1"/>
    <property type="match status" value="1"/>
</dbReference>
<dbReference type="AlphaFoldDB" id="A0A0S3PVG9"/>
<dbReference type="InterPro" id="IPR009061">
    <property type="entry name" value="DNA-bd_dom_put_sf"/>
</dbReference>
<accession>A0A0S3PVG9</accession>
<dbReference type="GO" id="GO:0003677">
    <property type="term" value="F:DNA binding"/>
    <property type="evidence" value="ECO:0007669"/>
    <property type="project" value="UniProtKB-KW"/>
</dbReference>
<dbReference type="KEGG" id="vgo:GJW-30_1_02460"/>
<protein>
    <submittedName>
        <fullName evidence="4">HTH-type transcriptional activator mta</fullName>
    </submittedName>
</protein>
<evidence type="ECO:0000313" key="4">
    <source>
        <dbReference type="EMBL" id="BAT59925.1"/>
    </source>
</evidence>
<feature type="coiled-coil region" evidence="2">
    <location>
        <begin position="95"/>
        <end position="122"/>
    </location>
</feature>
<feature type="domain" description="HTH merR-type" evidence="3">
    <location>
        <begin position="20"/>
        <end position="87"/>
    </location>
</feature>
<proteinExistence type="predicted"/>
<keyword evidence="1" id="KW-0238">DNA-binding</keyword>
<dbReference type="SUPFAM" id="SSF46955">
    <property type="entry name" value="Putative DNA-binding domain"/>
    <property type="match status" value="1"/>
</dbReference>
<dbReference type="PANTHER" id="PTHR30204:SF58">
    <property type="entry name" value="HTH-TYPE TRANSCRIPTIONAL REGULATOR YFMP"/>
    <property type="match status" value="1"/>
</dbReference>
<organism evidence="4 5">
    <name type="scientific">Variibacter gotjawalensis</name>
    <dbReference type="NCBI Taxonomy" id="1333996"/>
    <lineage>
        <taxon>Bacteria</taxon>
        <taxon>Pseudomonadati</taxon>
        <taxon>Pseudomonadota</taxon>
        <taxon>Alphaproteobacteria</taxon>
        <taxon>Hyphomicrobiales</taxon>
        <taxon>Nitrobacteraceae</taxon>
        <taxon>Variibacter</taxon>
    </lineage>
</organism>
<sequence length="147" mass="16926">MALENLAPLGGSREPVTTEVFTIRQLANEFAVSARTLRFYEEKGLLNPRRNGQDRLYSRRDRARLRYVVMGKTVGFTLEEISELLDLYDLGDRQVTQLRATAKKFSERIDRLEHQKSEIDRVLAELRHGRQMVETMLASRERGGASS</sequence>
<dbReference type="PANTHER" id="PTHR30204">
    <property type="entry name" value="REDOX-CYCLING DRUG-SENSING TRANSCRIPTIONAL ACTIVATOR SOXR"/>
    <property type="match status" value="1"/>
</dbReference>
<dbReference type="PROSITE" id="PS50937">
    <property type="entry name" value="HTH_MERR_2"/>
    <property type="match status" value="1"/>
</dbReference>
<evidence type="ECO:0000259" key="3">
    <source>
        <dbReference type="PROSITE" id="PS50937"/>
    </source>
</evidence>
<keyword evidence="2" id="KW-0175">Coiled coil</keyword>
<dbReference type="SMART" id="SM00422">
    <property type="entry name" value="HTH_MERR"/>
    <property type="match status" value="1"/>
</dbReference>
<dbReference type="CDD" id="cd04776">
    <property type="entry name" value="HTH_GnyR"/>
    <property type="match status" value="1"/>
</dbReference>
<dbReference type="EMBL" id="AP014946">
    <property type="protein sequence ID" value="BAT59925.1"/>
    <property type="molecule type" value="Genomic_DNA"/>
</dbReference>
<dbReference type="Gene3D" id="1.10.1660.10">
    <property type="match status" value="1"/>
</dbReference>
<evidence type="ECO:0000256" key="1">
    <source>
        <dbReference type="ARBA" id="ARBA00023125"/>
    </source>
</evidence>
<gene>
    <name evidence="4" type="primary">mta</name>
    <name evidence="4" type="ORF">GJW-30_1_02460</name>
</gene>